<accession>A0ACB8SSS6</accession>
<evidence type="ECO:0000313" key="1">
    <source>
        <dbReference type="EMBL" id="KAI0059664.1"/>
    </source>
</evidence>
<proteinExistence type="predicted"/>
<dbReference type="Proteomes" id="UP000814140">
    <property type="component" value="Unassembled WGS sequence"/>
</dbReference>
<protein>
    <submittedName>
        <fullName evidence="1">Uncharacterized protein</fullName>
    </submittedName>
</protein>
<comment type="caution">
    <text evidence="1">The sequence shown here is derived from an EMBL/GenBank/DDBJ whole genome shotgun (WGS) entry which is preliminary data.</text>
</comment>
<sequence length="142" mass="15452">MLTAAAVVLWLYGGYRVPSYLCHRLEEVAYPGLGSGGRGVWLCYNAWHSATRQCVAVLGRCMRVKSRRRPSRTPSVQSTGSAGTMLSNISRVPESNGDAGWIGGTHYIGAYTKPRSTDDSARRCCLPRLFNIAEDSRGPPAC</sequence>
<reference evidence="1" key="2">
    <citation type="journal article" date="2022" name="New Phytol.">
        <title>Evolutionary transition to the ectomycorrhizal habit in the genomes of a hyperdiverse lineage of mushroom-forming fungi.</title>
        <authorList>
            <person name="Looney B."/>
            <person name="Miyauchi S."/>
            <person name="Morin E."/>
            <person name="Drula E."/>
            <person name="Courty P.E."/>
            <person name="Kohler A."/>
            <person name="Kuo A."/>
            <person name="LaButti K."/>
            <person name="Pangilinan J."/>
            <person name="Lipzen A."/>
            <person name="Riley R."/>
            <person name="Andreopoulos W."/>
            <person name="He G."/>
            <person name="Johnson J."/>
            <person name="Nolan M."/>
            <person name="Tritt A."/>
            <person name="Barry K.W."/>
            <person name="Grigoriev I.V."/>
            <person name="Nagy L.G."/>
            <person name="Hibbett D."/>
            <person name="Henrissat B."/>
            <person name="Matheny P.B."/>
            <person name="Labbe J."/>
            <person name="Martin F.M."/>
        </authorList>
    </citation>
    <scope>NUCLEOTIDE SEQUENCE</scope>
    <source>
        <strain evidence="1">HHB10654</strain>
    </source>
</reference>
<dbReference type="EMBL" id="MU277224">
    <property type="protein sequence ID" value="KAI0059664.1"/>
    <property type="molecule type" value="Genomic_DNA"/>
</dbReference>
<gene>
    <name evidence="1" type="ORF">BV25DRAFT_1840107</name>
</gene>
<reference evidence="1" key="1">
    <citation type="submission" date="2021-03" db="EMBL/GenBank/DDBJ databases">
        <authorList>
            <consortium name="DOE Joint Genome Institute"/>
            <person name="Ahrendt S."/>
            <person name="Looney B.P."/>
            <person name="Miyauchi S."/>
            <person name="Morin E."/>
            <person name="Drula E."/>
            <person name="Courty P.E."/>
            <person name="Chicoki N."/>
            <person name="Fauchery L."/>
            <person name="Kohler A."/>
            <person name="Kuo A."/>
            <person name="Labutti K."/>
            <person name="Pangilinan J."/>
            <person name="Lipzen A."/>
            <person name="Riley R."/>
            <person name="Andreopoulos W."/>
            <person name="He G."/>
            <person name="Johnson J."/>
            <person name="Barry K.W."/>
            <person name="Grigoriev I.V."/>
            <person name="Nagy L."/>
            <person name="Hibbett D."/>
            <person name="Henrissat B."/>
            <person name="Matheny P.B."/>
            <person name="Labbe J."/>
            <person name="Martin F."/>
        </authorList>
    </citation>
    <scope>NUCLEOTIDE SEQUENCE</scope>
    <source>
        <strain evidence="1">HHB10654</strain>
    </source>
</reference>
<name>A0ACB8SSS6_9AGAM</name>
<keyword evidence="2" id="KW-1185">Reference proteome</keyword>
<evidence type="ECO:0000313" key="2">
    <source>
        <dbReference type="Proteomes" id="UP000814140"/>
    </source>
</evidence>
<organism evidence="1 2">
    <name type="scientific">Artomyces pyxidatus</name>
    <dbReference type="NCBI Taxonomy" id="48021"/>
    <lineage>
        <taxon>Eukaryota</taxon>
        <taxon>Fungi</taxon>
        <taxon>Dikarya</taxon>
        <taxon>Basidiomycota</taxon>
        <taxon>Agaricomycotina</taxon>
        <taxon>Agaricomycetes</taxon>
        <taxon>Russulales</taxon>
        <taxon>Auriscalpiaceae</taxon>
        <taxon>Artomyces</taxon>
    </lineage>
</organism>